<keyword evidence="11" id="KW-1185">Reference proteome</keyword>
<feature type="domain" description="Tetrapyrrole methylase" evidence="9">
    <location>
        <begin position="4"/>
        <end position="211"/>
    </location>
</feature>
<dbReference type="Gene3D" id="3.30.950.10">
    <property type="entry name" value="Methyltransferase, Cobalt-precorrin-4 Transmethylase, Domain 2"/>
    <property type="match status" value="1"/>
</dbReference>
<sequence length="239" mass="25336">MTGTLYGLGIGPGDPELITLKALRLLRAAPVVAWPAPEQGDSLARSIVASHLPGGQTEIAIRMPLTVERFPAQAIYDGAATELAEHLSAGRDVAVLCEGDPFFYGSFMYLFARLAKRFPVEVVPGVSSLTACAAALGHPIAARNDVLTVIPAPLDDAAIAARLQATDAAAILKLGRHGPRIVALLQKLGLAGRAHYIERATMANQRILPLAEVDPQAIPYFAMILVHKRGEAHVTESNT</sequence>
<dbReference type="InterPro" id="IPR014777">
    <property type="entry name" value="4pyrrole_Mease_sub1"/>
</dbReference>
<evidence type="ECO:0000256" key="7">
    <source>
        <dbReference type="PIRNR" id="PIRNR036427"/>
    </source>
</evidence>
<dbReference type="EC" id="2.1.1.130" evidence="10"/>
<dbReference type="PROSITE" id="PS00840">
    <property type="entry name" value="SUMT_2"/>
    <property type="match status" value="1"/>
</dbReference>
<dbReference type="Proteomes" id="UP001595711">
    <property type="component" value="Unassembled WGS sequence"/>
</dbReference>
<dbReference type="CDD" id="cd11645">
    <property type="entry name" value="Precorrin_2_C20_MT"/>
    <property type="match status" value="1"/>
</dbReference>
<comment type="similarity">
    <text evidence="2 7 8">Belongs to the precorrin methyltransferase family.</text>
</comment>
<evidence type="ECO:0000313" key="10">
    <source>
        <dbReference type="EMBL" id="MFC3675763.1"/>
    </source>
</evidence>
<evidence type="ECO:0000256" key="8">
    <source>
        <dbReference type="RuleBase" id="RU003960"/>
    </source>
</evidence>
<dbReference type="PIRSF" id="PIRSF036427">
    <property type="entry name" value="Precrrn-2_mtase"/>
    <property type="match status" value="1"/>
</dbReference>
<evidence type="ECO:0000256" key="1">
    <source>
        <dbReference type="ARBA" id="ARBA00004953"/>
    </source>
</evidence>
<dbReference type="Gene3D" id="3.40.1010.10">
    <property type="entry name" value="Cobalt-precorrin-4 Transmethylase, Domain 1"/>
    <property type="match status" value="1"/>
</dbReference>
<dbReference type="GO" id="GO:0030788">
    <property type="term" value="F:precorrin-2 C20-methyltransferase activity"/>
    <property type="evidence" value="ECO:0007669"/>
    <property type="project" value="UniProtKB-EC"/>
</dbReference>
<dbReference type="InterPro" id="IPR006364">
    <property type="entry name" value="CobI/CbiL/CobIJ_dom"/>
</dbReference>
<evidence type="ECO:0000259" key="9">
    <source>
        <dbReference type="Pfam" id="PF00590"/>
    </source>
</evidence>
<dbReference type="EMBL" id="JBHRYJ010000001">
    <property type="protein sequence ID" value="MFC3675763.1"/>
    <property type="molecule type" value="Genomic_DNA"/>
</dbReference>
<dbReference type="Pfam" id="PF00590">
    <property type="entry name" value="TP_methylase"/>
    <property type="match status" value="1"/>
</dbReference>
<dbReference type="PANTHER" id="PTHR43467:SF2">
    <property type="entry name" value="COBALT-PRECORRIN-2 C(20)-METHYLTRANSFERASE"/>
    <property type="match status" value="1"/>
</dbReference>
<comment type="caution">
    <text evidence="10">The sequence shown here is derived from an EMBL/GenBank/DDBJ whole genome shotgun (WGS) entry which is preliminary data.</text>
</comment>
<evidence type="ECO:0000256" key="4">
    <source>
        <dbReference type="ARBA" id="ARBA00022603"/>
    </source>
</evidence>
<dbReference type="InterPro" id="IPR012382">
    <property type="entry name" value="CobI/CbiL"/>
</dbReference>
<evidence type="ECO:0000256" key="2">
    <source>
        <dbReference type="ARBA" id="ARBA00005879"/>
    </source>
</evidence>
<proteinExistence type="inferred from homology"/>
<dbReference type="InterPro" id="IPR003043">
    <property type="entry name" value="Uropor_MeTrfase_CS"/>
</dbReference>
<evidence type="ECO:0000256" key="6">
    <source>
        <dbReference type="ARBA" id="ARBA00022691"/>
    </source>
</evidence>
<dbReference type="NCBIfam" id="TIGR01467">
    <property type="entry name" value="cobI_cbiL"/>
    <property type="match status" value="1"/>
</dbReference>
<dbReference type="InterPro" id="IPR000878">
    <property type="entry name" value="4pyrrol_Mease"/>
</dbReference>
<dbReference type="InterPro" id="IPR014776">
    <property type="entry name" value="4pyrrole_Mease_sub2"/>
</dbReference>
<dbReference type="InterPro" id="IPR035996">
    <property type="entry name" value="4pyrrol_Methylase_sf"/>
</dbReference>
<dbReference type="GO" id="GO:0032259">
    <property type="term" value="P:methylation"/>
    <property type="evidence" value="ECO:0007669"/>
    <property type="project" value="UniProtKB-KW"/>
</dbReference>
<keyword evidence="5 8" id="KW-0808">Transferase</keyword>
<accession>A0ABV7VHT2</accession>
<gene>
    <name evidence="10" type="ORF">ACFOOQ_09435</name>
</gene>
<dbReference type="NCBIfam" id="NF004647">
    <property type="entry name" value="PRK05990.1"/>
    <property type="match status" value="1"/>
</dbReference>
<protein>
    <submittedName>
        <fullName evidence="10">Precorrin-2 C(20)-methyltransferase</fullName>
        <ecNumber evidence="10">2.1.1.130</ecNumber>
    </submittedName>
</protein>
<keyword evidence="4 8" id="KW-0489">Methyltransferase</keyword>
<organism evidence="10 11">
    <name type="scientific">Ferrovibrio xuzhouensis</name>
    <dbReference type="NCBI Taxonomy" id="1576914"/>
    <lineage>
        <taxon>Bacteria</taxon>
        <taxon>Pseudomonadati</taxon>
        <taxon>Pseudomonadota</taxon>
        <taxon>Alphaproteobacteria</taxon>
        <taxon>Rhodospirillales</taxon>
        <taxon>Rhodospirillaceae</taxon>
        <taxon>Ferrovibrio</taxon>
    </lineage>
</organism>
<reference evidence="11" key="1">
    <citation type="journal article" date="2019" name="Int. J. Syst. Evol. Microbiol.">
        <title>The Global Catalogue of Microorganisms (GCM) 10K type strain sequencing project: providing services to taxonomists for standard genome sequencing and annotation.</title>
        <authorList>
            <consortium name="The Broad Institute Genomics Platform"/>
            <consortium name="The Broad Institute Genome Sequencing Center for Infectious Disease"/>
            <person name="Wu L."/>
            <person name="Ma J."/>
        </authorList>
    </citation>
    <scope>NUCLEOTIDE SEQUENCE [LARGE SCALE GENOMIC DNA]</scope>
    <source>
        <strain evidence="11">KCTC 42182</strain>
    </source>
</reference>
<name>A0ABV7VHT2_9PROT</name>
<evidence type="ECO:0000313" key="11">
    <source>
        <dbReference type="Proteomes" id="UP001595711"/>
    </source>
</evidence>
<dbReference type="RefSeq" id="WP_379724944.1">
    <property type="nucleotide sequence ID" value="NZ_JBHRYJ010000001.1"/>
</dbReference>
<evidence type="ECO:0000256" key="5">
    <source>
        <dbReference type="ARBA" id="ARBA00022679"/>
    </source>
</evidence>
<dbReference type="PANTHER" id="PTHR43467">
    <property type="entry name" value="COBALT-PRECORRIN-2 C(20)-METHYLTRANSFERASE"/>
    <property type="match status" value="1"/>
</dbReference>
<keyword evidence="6" id="KW-0949">S-adenosyl-L-methionine</keyword>
<evidence type="ECO:0000256" key="3">
    <source>
        <dbReference type="ARBA" id="ARBA00022573"/>
    </source>
</evidence>
<comment type="pathway">
    <text evidence="1">Cofactor biosynthesis; adenosylcobalamin biosynthesis.</text>
</comment>
<keyword evidence="3" id="KW-0169">Cobalamin biosynthesis</keyword>
<dbReference type="SUPFAM" id="SSF53790">
    <property type="entry name" value="Tetrapyrrole methylase"/>
    <property type="match status" value="1"/>
</dbReference>